<keyword evidence="1" id="KW-1133">Transmembrane helix</keyword>
<dbReference type="EMBL" id="BAAAPH010000032">
    <property type="protein sequence ID" value="GAA1603175.1"/>
    <property type="molecule type" value="Genomic_DNA"/>
</dbReference>
<keyword evidence="1" id="KW-0472">Membrane</keyword>
<name>A0ABN2EHA2_9ACTN</name>
<organism evidence="2 3">
    <name type="scientific">Kribbella hippodromi</name>
    <dbReference type="NCBI Taxonomy" id="434347"/>
    <lineage>
        <taxon>Bacteria</taxon>
        <taxon>Bacillati</taxon>
        <taxon>Actinomycetota</taxon>
        <taxon>Actinomycetes</taxon>
        <taxon>Propionibacteriales</taxon>
        <taxon>Kribbellaceae</taxon>
        <taxon>Kribbella</taxon>
    </lineage>
</organism>
<sequence length="83" mass="8800">MKGEPGFGERWGDVVVGLVLFGVLLVVVGVAADVGTAVALLIFAAGAFGCLVLVVSVVRRSLRRGLADVARWTFGFVGRWYSF</sequence>
<keyword evidence="3" id="KW-1185">Reference proteome</keyword>
<proteinExistence type="predicted"/>
<reference evidence="2 3" key="1">
    <citation type="journal article" date="2019" name="Int. J. Syst. Evol. Microbiol.">
        <title>The Global Catalogue of Microorganisms (GCM) 10K type strain sequencing project: providing services to taxonomists for standard genome sequencing and annotation.</title>
        <authorList>
            <consortium name="The Broad Institute Genomics Platform"/>
            <consortium name="The Broad Institute Genome Sequencing Center for Infectious Disease"/>
            <person name="Wu L."/>
            <person name="Ma J."/>
        </authorList>
    </citation>
    <scope>NUCLEOTIDE SEQUENCE [LARGE SCALE GENOMIC DNA]</scope>
    <source>
        <strain evidence="2 3">JCM 15572</strain>
    </source>
</reference>
<feature type="transmembrane region" description="Helical" evidence="1">
    <location>
        <begin position="12"/>
        <end position="32"/>
    </location>
</feature>
<gene>
    <name evidence="2" type="ORF">GCM10009804_69510</name>
</gene>
<feature type="transmembrane region" description="Helical" evidence="1">
    <location>
        <begin position="38"/>
        <end position="58"/>
    </location>
</feature>
<evidence type="ECO:0000313" key="3">
    <source>
        <dbReference type="Proteomes" id="UP001501705"/>
    </source>
</evidence>
<protein>
    <submittedName>
        <fullName evidence="2">Uncharacterized protein</fullName>
    </submittedName>
</protein>
<evidence type="ECO:0000313" key="2">
    <source>
        <dbReference type="EMBL" id="GAA1603175.1"/>
    </source>
</evidence>
<accession>A0ABN2EHA2</accession>
<comment type="caution">
    <text evidence="2">The sequence shown here is derived from an EMBL/GenBank/DDBJ whole genome shotgun (WGS) entry which is preliminary data.</text>
</comment>
<dbReference type="Proteomes" id="UP001501705">
    <property type="component" value="Unassembled WGS sequence"/>
</dbReference>
<keyword evidence="1" id="KW-0812">Transmembrane</keyword>
<evidence type="ECO:0000256" key="1">
    <source>
        <dbReference type="SAM" id="Phobius"/>
    </source>
</evidence>